<protein>
    <submittedName>
        <fullName evidence="3">Extracellular solute-binding protein</fullName>
    </submittedName>
</protein>
<evidence type="ECO:0000313" key="3">
    <source>
        <dbReference type="EMBL" id="MBI3015665.1"/>
    </source>
</evidence>
<reference evidence="3" key="1">
    <citation type="submission" date="2020-07" db="EMBL/GenBank/DDBJ databases">
        <title>Huge and variable diversity of episymbiotic CPR bacteria and DPANN archaea in groundwater ecosystems.</title>
        <authorList>
            <person name="He C.Y."/>
            <person name="Keren R."/>
            <person name="Whittaker M."/>
            <person name="Farag I.F."/>
            <person name="Doudna J."/>
            <person name="Cate J.H.D."/>
            <person name="Banfield J.F."/>
        </authorList>
    </citation>
    <scope>NUCLEOTIDE SEQUENCE</scope>
    <source>
        <strain evidence="3">NC_groundwater_717_Ag_S-0.2um_59_8</strain>
    </source>
</reference>
<dbReference type="EMBL" id="JACPSX010000219">
    <property type="protein sequence ID" value="MBI3015665.1"/>
    <property type="molecule type" value="Genomic_DNA"/>
</dbReference>
<dbReference type="Proteomes" id="UP000741360">
    <property type="component" value="Unassembled WGS sequence"/>
</dbReference>
<feature type="signal peptide" evidence="2">
    <location>
        <begin position="1"/>
        <end position="23"/>
    </location>
</feature>
<name>A0A932GRI2_UNCTE</name>
<organism evidence="3 4">
    <name type="scientific">Tectimicrobiota bacterium</name>
    <dbReference type="NCBI Taxonomy" id="2528274"/>
    <lineage>
        <taxon>Bacteria</taxon>
        <taxon>Pseudomonadati</taxon>
        <taxon>Nitrospinota/Tectimicrobiota group</taxon>
        <taxon>Candidatus Tectimicrobiota</taxon>
    </lineage>
</organism>
<dbReference type="Pfam" id="PF01547">
    <property type="entry name" value="SBP_bac_1"/>
    <property type="match status" value="1"/>
</dbReference>
<evidence type="ECO:0000313" key="4">
    <source>
        <dbReference type="Proteomes" id="UP000741360"/>
    </source>
</evidence>
<accession>A0A932GRI2</accession>
<feature type="chain" id="PRO_5036675348" evidence="2">
    <location>
        <begin position="24"/>
        <end position="366"/>
    </location>
</feature>
<keyword evidence="1 2" id="KW-0732">Signal</keyword>
<comment type="caution">
    <text evidence="3">The sequence shown here is derived from an EMBL/GenBank/DDBJ whole genome shotgun (WGS) entry which is preliminary data.</text>
</comment>
<dbReference type="InterPro" id="IPR006059">
    <property type="entry name" value="SBP"/>
</dbReference>
<evidence type="ECO:0000256" key="1">
    <source>
        <dbReference type="ARBA" id="ARBA00022729"/>
    </source>
</evidence>
<gene>
    <name evidence="3" type="ORF">HYY65_11550</name>
</gene>
<sequence>MKTNKIVAVLVAFITPLLLLASAERTVAAAGAKGVDADLAVPRDWLEKAKTEGKLVLYSTDTPQQQAEILKRFTQRYPFVKVDYLKAPTEVRYQKVLLTARQGIPVADIVTGINGGGLKNYLDAQALAELSDLPAWRTYSEDFKHGAMSIGFRKRYYGLAYNTNLVSKQDLPRTWGDLLEPKWNGQVAFNSIASSVWLNPLWHSLGPERAARLMDGFARNKAQFRTEGADASVKLLAAGEYKFAIPVSEYNAYEVAKVGGPVDWLAVDPLPVVLGNIQILRKAAHPFAAKLYVNWILSEEGQEVYAKVTGANPVHPDLQAKSFNFPDLAQRVKGKKQVVLRTDMEMGWGADHAGVKLWQKVALGGF</sequence>
<evidence type="ECO:0000256" key="2">
    <source>
        <dbReference type="SAM" id="SignalP"/>
    </source>
</evidence>
<dbReference type="SUPFAM" id="SSF53850">
    <property type="entry name" value="Periplasmic binding protein-like II"/>
    <property type="match status" value="1"/>
</dbReference>
<proteinExistence type="predicted"/>
<dbReference type="AlphaFoldDB" id="A0A932GRI2"/>
<dbReference type="Gene3D" id="3.40.190.10">
    <property type="entry name" value="Periplasmic binding protein-like II"/>
    <property type="match status" value="2"/>
</dbReference>
<dbReference type="PANTHER" id="PTHR30006">
    <property type="entry name" value="THIAMINE-BINDING PERIPLASMIC PROTEIN-RELATED"/>
    <property type="match status" value="1"/>
</dbReference>